<dbReference type="STRING" id="1032488.HMPREF9371_0800"/>
<evidence type="ECO:0000256" key="3">
    <source>
        <dbReference type="ARBA" id="ARBA00022692"/>
    </source>
</evidence>
<keyword evidence="3 10" id="KW-0812">Transmembrane</keyword>
<evidence type="ECO:0000256" key="2">
    <source>
        <dbReference type="ARBA" id="ARBA00022448"/>
    </source>
</evidence>
<evidence type="ECO:0000256" key="4">
    <source>
        <dbReference type="ARBA" id="ARBA00022989"/>
    </source>
</evidence>
<evidence type="ECO:0000256" key="1">
    <source>
        <dbReference type="ARBA" id="ARBA00004141"/>
    </source>
</evidence>
<dbReference type="PRINTS" id="PR00762">
    <property type="entry name" value="CLCHANNEL"/>
</dbReference>
<dbReference type="Gene3D" id="1.10.3080.10">
    <property type="entry name" value="Clc chloride channel"/>
    <property type="match status" value="1"/>
</dbReference>
<gene>
    <name evidence="11" type="ORF">HMPREF9371_0800</name>
</gene>
<dbReference type="PANTHER" id="PTHR43427">
    <property type="entry name" value="CHLORIDE CHANNEL PROTEIN CLC-E"/>
    <property type="match status" value="1"/>
</dbReference>
<dbReference type="Proteomes" id="UP000003019">
    <property type="component" value="Unassembled WGS sequence"/>
</dbReference>
<feature type="transmembrane region" description="Helical" evidence="10">
    <location>
        <begin position="154"/>
        <end position="173"/>
    </location>
</feature>
<dbReference type="InterPro" id="IPR050368">
    <property type="entry name" value="ClC-type_chloride_channel"/>
</dbReference>
<comment type="caution">
    <text evidence="11">The sequence shown here is derived from an EMBL/GenBank/DDBJ whole genome shotgun (WGS) entry which is preliminary data.</text>
</comment>
<keyword evidence="6 10" id="KW-0472">Membrane</keyword>
<dbReference type="PANTHER" id="PTHR43427:SF6">
    <property type="entry name" value="CHLORIDE CHANNEL PROTEIN CLC-E"/>
    <property type="match status" value="1"/>
</dbReference>
<dbReference type="Pfam" id="PF00654">
    <property type="entry name" value="Voltage_CLC"/>
    <property type="match status" value="1"/>
</dbReference>
<evidence type="ECO:0000256" key="5">
    <source>
        <dbReference type="ARBA" id="ARBA00023065"/>
    </source>
</evidence>
<evidence type="ECO:0000313" key="11">
    <source>
        <dbReference type="EMBL" id="EGY53014.1"/>
    </source>
</evidence>
<keyword evidence="5" id="KW-0406">Ion transport</keyword>
<evidence type="ECO:0000256" key="8">
    <source>
        <dbReference type="ARBA" id="ARBA00023214"/>
    </source>
</evidence>
<feature type="transmembrane region" description="Helical" evidence="10">
    <location>
        <begin position="461"/>
        <end position="481"/>
    </location>
</feature>
<feature type="transmembrane region" description="Helical" evidence="10">
    <location>
        <begin position="263"/>
        <end position="286"/>
    </location>
</feature>
<feature type="transmembrane region" description="Helical" evidence="10">
    <location>
        <begin position="20"/>
        <end position="38"/>
    </location>
</feature>
<evidence type="ECO:0000256" key="9">
    <source>
        <dbReference type="ARBA" id="ARBA00023303"/>
    </source>
</evidence>
<dbReference type="EMBL" id="AGAY01000026">
    <property type="protein sequence ID" value="EGY53014.1"/>
    <property type="molecule type" value="Genomic_DNA"/>
</dbReference>
<keyword evidence="7" id="KW-0869">Chloride channel</keyword>
<keyword evidence="9" id="KW-0407">Ion channel</keyword>
<dbReference type="PATRIC" id="fig|1032488.3.peg.736"/>
<feature type="transmembrane region" description="Helical" evidence="10">
    <location>
        <begin position="336"/>
        <end position="357"/>
    </location>
</feature>
<feature type="transmembrane region" description="Helical" evidence="10">
    <location>
        <begin position="378"/>
        <end position="395"/>
    </location>
</feature>
<feature type="transmembrane region" description="Helical" evidence="10">
    <location>
        <begin position="501"/>
        <end position="520"/>
    </location>
</feature>
<feature type="transmembrane region" description="Helical" evidence="10">
    <location>
        <begin position="204"/>
        <end position="227"/>
    </location>
</feature>
<protein>
    <submittedName>
        <fullName evidence="11">Chloride channel family chloride transporter</fullName>
    </submittedName>
</protein>
<sequence>MQNPHLRRISALSAARSLAYLYDISAFAALLRLELHPHLGVLQRSQPDTLLCRFCAGLPYPAVVFLFTITPFFIGFRPVRSRLERNAMYRQAGRISSRIGKTLSRKIKQTKRLSRKTAAFALLLAGAALVALVSLGFARLADYALELNQEWTRAYPWAAVVVLPAAMMLLVWFTRRYAPYTAGSGIPQVLAALSLPHGAEKNRLVALGQTLLKIPLTFLGMLAGASIGREGPSVQVGAAVMAAWGGWCRKHDLAFKNLRENDLLAAGAAGGLAAAFNAPLAGVVFAIEELGRAVALRWERQIFIGVLAAGFILVAIEGNNTYFKGFHGRELASNMLEWVLVCAAVCGVAGGLFARFLSKGADWLAPRGWRSWMRRHPVWLAGVFGLLLAALGLLTQGETYGTGYEAAAAALRGNTDAALGAAGSKWAATVISYWAGIPGGIFTPSLTIGALIGVHVSQLSGLAAPAGVLALLCMAAFLAAATQSPLTASVVVMEMTGSQSLLFWMLIASIAASVISRQFCPQPFYHFAAARFRQRVREEVQAGKAESGFR</sequence>
<evidence type="ECO:0000256" key="7">
    <source>
        <dbReference type="ARBA" id="ARBA00023173"/>
    </source>
</evidence>
<keyword evidence="4 10" id="KW-1133">Transmembrane helix</keyword>
<feature type="transmembrane region" description="Helical" evidence="10">
    <location>
        <begin position="58"/>
        <end position="76"/>
    </location>
</feature>
<keyword evidence="8" id="KW-0868">Chloride</keyword>
<feature type="transmembrane region" description="Helical" evidence="10">
    <location>
        <begin position="298"/>
        <end position="316"/>
    </location>
</feature>
<dbReference type="InterPro" id="IPR001807">
    <property type="entry name" value="ClC"/>
</dbReference>
<reference evidence="11 12" key="1">
    <citation type="submission" date="2011-05" db="EMBL/GenBank/DDBJ databases">
        <authorList>
            <person name="Muzny D."/>
            <person name="Qin X."/>
            <person name="Deng J."/>
            <person name="Jiang H."/>
            <person name="Liu Y."/>
            <person name="Qu J."/>
            <person name="Song X.-Z."/>
            <person name="Zhang L."/>
            <person name="Thornton R."/>
            <person name="Coyle M."/>
            <person name="Francisco L."/>
            <person name="Jackson L."/>
            <person name="Javaid M."/>
            <person name="Korchina V."/>
            <person name="Kovar C."/>
            <person name="Mata R."/>
            <person name="Mathew T."/>
            <person name="Ngo R."/>
            <person name="Nguyen L."/>
            <person name="Nguyen N."/>
            <person name="Okwuonu G."/>
            <person name="Ongeri F."/>
            <person name="Pham C."/>
            <person name="Simmons D."/>
            <person name="Wilczek-Boney K."/>
            <person name="Hale W."/>
            <person name="Jakkamsetti A."/>
            <person name="Pham P."/>
            <person name="Ruth R."/>
            <person name="San Lucas F."/>
            <person name="Warren J."/>
            <person name="Zhang J."/>
            <person name="Zhao Z."/>
            <person name="Zhou C."/>
            <person name="Zhu D."/>
            <person name="Lee S."/>
            <person name="Bess C."/>
            <person name="Blankenburg K."/>
            <person name="Forbes L."/>
            <person name="Fu Q."/>
            <person name="Gubbala S."/>
            <person name="Hirani K."/>
            <person name="Jayaseelan J.C."/>
            <person name="Lara F."/>
            <person name="Munidasa M."/>
            <person name="Palculict T."/>
            <person name="Patil S."/>
            <person name="Pu L.-L."/>
            <person name="Saada N."/>
            <person name="Tang L."/>
            <person name="Weissenberger G."/>
            <person name="Zhu Y."/>
            <person name="Hemphill L."/>
            <person name="Shang Y."/>
            <person name="Youmans B."/>
            <person name="Ayvaz T."/>
            <person name="Ross M."/>
            <person name="Santibanez J."/>
            <person name="Aqrawi P."/>
            <person name="Gross S."/>
            <person name="Joshi V."/>
            <person name="Fowler G."/>
            <person name="Nazareth L."/>
            <person name="Reid J."/>
            <person name="Worley K."/>
            <person name="Petrosino J."/>
            <person name="Highlander S."/>
            <person name="Gibbs R."/>
        </authorList>
    </citation>
    <scope>NUCLEOTIDE SEQUENCE [LARGE SCALE GENOMIC DNA]</scope>
    <source>
        <strain evidence="11 12">871</strain>
    </source>
</reference>
<dbReference type="InterPro" id="IPR014743">
    <property type="entry name" value="Cl-channel_core"/>
</dbReference>
<keyword evidence="12" id="KW-1185">Reference proteome</keyword>
<dbReference type="HOGENOM" id="CLU_015263_6_0_4"/>
<name>G4CGR1_9NEIS</name>
<organism evidence="11 12">
    <name type="scientific">Neisseria shayeganii 871</name>
    <dbReference type="NCBI Taxonomy" id="1032488"/>
    <lineage>
        <taxon>Bacteria</taxon>
        <taxon>Pseudomonadati</taxon>
        <taxon>Pseudomonadota</taxon>
        <taxon>Betaproteobacteria</taxon>
        <taxon>Neisseriales</taxon>
        <taxon>Neisseriaceae</taxon>
        <taxon>Neisseria</taxon>
    </lineage>
</organism>
<comment type="subcellular location">
    <subcellularLocation>
        <location evidence="1">Membrane</location>
        <topology evidence="1">Multi-pass membrane protein</topology>
    </subcellularLocation>
</comment>
<keyword evidence="2" id="KW-0813">Transport</keyword>
<evidence type="ECO:0000256" key="10">
    <source>
        <dbReference type="SAM" id="Phobius"/>
    </source>
</evidence>
<evidence type="ECO:0000313" key="12">
    <source>
        <dbReference type="Proteomes" id="UP000003019"/>
    </source>
</evidence>
<feature type="transmembrane region" description="Helical" evidence="10">
    <location>
        <begin position="431"/>
        <end position="454"/>
    </location>
</feature>
<dbReference type="GO" id="GO:0034707">
    <property type="term" value="C:chloride channel complex"/>
    <property type="evidence" value="ECO:0007669"/>
    <property type="project" value="UniProtKB-KW"/>
</dbReference>
<dbReference type="GO" id="GO:0005254">
    <property type="term" value="F:chloride channel activity"/>
    <property type="evidence" value="ECO:0007669"/>
    <property type="project" value="UniProtKB-KW"/>
</dbReference>
<dbReference type="CDD" id="cd01034">
    <property type="entry name" value="EriC_like"/>
    <property type="match status" value="1"/>
</dbReference>
<accession>G4CGR1</accession>
<feature type="transmembrane region" description="Helical" evidence="10">
    <location>
        <begin position="118"/>
        <end position="138"/>
    </location>
</feature>
<dbReference type="SUPFAM" id="SSF81340">
    <property type="entry name" value="Clc chloride channel"/>
    <property type="match status" value="1"/>
</dbReference>
<dbReference type="AlphaFoldDB" id="G4CGR1"/>
<proteinExistence type="predicted"/>
<evidence type="ECO:0000256" key="6">
    <source>
        <dbReference type="ARBA" id="ARBA00023136"/>
    </source>
</evidence>